<dbReference type="InterPro" id="IPR036890">
    <property type="entry name" value="HATPase_C_sf"/>
</dbReference>
<evidence type="ECO:0000313" key="14">
    <source>
        <dbReference type="EMBL" id="MBS9523557.1"/>
    </source>
</evidence>
<evidence type="ECO:0000256" key="6">
    <source>
        <dbReference type="ARBA" id="ARBA00022679"/>
    </source>
</evidence>
<dbReference type="FunFam" id="3.30.565.10:FF:000023">
    <property type="entry name" value="PAS domain-containing sensor histidine kinase"/>
    <property type="match status" value="1"/>
</dbReference>
<feature type="transmembrane region" description="Helical" evidence="12">
    <location>
        <begin position="7"/>
        <end position="27"/>
    </location>
</feature>
<evidence type="ECO:0000256" key="9">
    <source>
        <dbReference type="ARBA" id="ARBA00022840"/>
    </source>
</evidence>
<evidence type="ECO:0000259" key="13">
    <source>
        <dbReference type="PROSITE" id="PS50109"/>
    </source>
</evidence>
<keyword evidence="12" id="KW-0812">Transmembrane</keyword>
<evidence type="ECO:0000256" key="3">
    <source>
        <dbReference type="ARBA" id="ARBA00012438"/>
    </source>
</evidence>
<sequence length="573" mass="66147">MSKTKMNIVIVLMSIATLGLVAFQYYWVNDALKINQERFEQNVYQSLASTVDKLEKSEAKDMFLNNLIQDTAMQESFFQRIEPIEFTVRRRQVSRKRPSMVDSIFTTTMPEISSSFEKLIQSYGGDLELIVDVESFFTYMPPSVAKQHLTPDELEILLNEKEREYQYLQDQSRGNRNRRASRPEVFQSEIVEDIRLPKDAADRIVKANLKIEVMEKVWNEMMEGQKKIMDRIDSDEVKHTITSQLAQRGINQHFKLAVLDDSDSIIGLSDPNLKEEMLYGGIKARLFPSDIVGRENYLLIHFPEKQKFLLKQVWMPLMSSLAFLVIIIGCFVYAIRVIIRQKKLSETKNDFINNMTHEFKTPIATVSLAVEALQDPDLLNAENFRNRYLGIIKEENKRLGVHVEKVLQAAALDKKDFKLKFEKVNLAEILEKAKQHIALQVEKRDGVIKSEIDLKNPYVQGDPFHLANIINNLLDNANKYSQDKPEITLSAFEDDHRVVVKIQDKGIGMNKEAQRKIFDKFYRVPTGNVHDVKGFGLGLAYVKTMVEAHRGEVFVESEPERGSIFTIYLPKKK</sequence>
<dbReference type="Gene3D" id="3.30.565.10">
    <property type="entry name" value="Histidine kinase-like ATPase, C-terminal domain"/>
    <property type="match status" value="1"/>
</dbReference>
<evidence type="ECO:0000256" key="5">
    <source>
        <dbReference type="ARBA" id="ARBA00022553"/>
    </source>
</evidence>
<keyword evidence="4" id="KW-1003">Cell membrane</keyword>
<dbReference type="InterPro" id="IPR003661">
    <property type="entry name" value="HisK_dim/P_dom"/>
</dbReference>
<keyword evidence="6" id="KW-0808">Transferase</keyword>
<feature type="domain" description="Histidine kinase" evidence="13">
    <location>
        <begin position="354"/>
        <end position="573"/>
    </location>
</feature>
<dbReference type="SMART" id="SM00387">
    <property type="entry name" value="HATPase_c"/>
    <property type="match status" value="1"/>
</dbReference>
<dbReference type="Gene3D" id="1.10.287.130">
    <property type="match status" value="1"/>
</dbReference>
<evidence type="ECO:0000256" key="8">
    <source>
        <dbReference type="ARBA" id="ARBA00022777"/>
    </source>
</evidence>
<evidence type="ECO:0000256" key="11">
    <source>
        <dbReference type="ARBA" id="ARBA00023136"/>
    </source>
</evidence>
<dbReference type="Proteomes" id="UP001319104">
    <property type="component" value="Unassembled WGS sequence"/>
</dbReference>
<feature type="transmembrane region" description="Helical" evidence="12">
    <location>
        <begin position="313"/>
        <end position="335"/>
    </location>
</feature>
<dbReference type="Pfam" id="PF02518">
    <property type="entry name" value="HATPase_c"/>
    <property type="match status" value="1"/>
</dbReference>
<dbReference type="PROSITE" id="PS50109">
    <property type="entry name" value="HIS_KIN"/>
    <property type="match status" value="1"/>
</dbReference>
<keyword evidence="12" id="KW-1133">Transmembrane helix</keyword>
<dbReference type="InterPro" id="IPR004358">
    <property type="entry name" value="Sig_transdc_His_kin-like_C"/>
</dbReference>
<name>A0AAP2CKM7_9BACT</name>
<reference evidence="14 15" key="1">
    <citation type="submission" date="2021-05" db="EMBL/GenBank/DDBJ databases">
        <authorList>
            <person name="Zhang Z.D."/>
            <person name="Osman G."/>
        </authorList>
    </citation>
    <scope>NUCLEOTIDE SEQUENCE [LARGE SCALE GENOMIC DNA]</scope>
    <source>
        <strain evidence="14 15">KCTC 32217</strain>
    </source>
</reference>
<dbReference type="GO" id="GO:0005524">
    <property type="term" value="F:ATP binding"/>
    <property type="evidence" value="ECO:0007669"/>
    <property type="project" value="UniProtKB-KW"/>
</dbReference>
<dbReference type="AlphaFoldDB" id="A0AAP2CKM7"/>
<accession>A0AAP2CKM7</accession>
<comment type="subcellular location">
    <subcellularLocation>
        <location evidence="2">Cell membrane</location>
    </subcellularLocation>
</comment>
<keyword evidence="11 12" id="KW-0472">Membrane</keyword>
<gene>
    <name evidence="14" type="ORF">KI659_05930</name>
</gene>
<evidence type="ECO:0000256" key="7">
    <source>
        <dbReference type="ARBA" id="ARBA00022741"/>
    </source>
</evidence>
<keyword evidence="8 14" id="KW-0418">Kinase</keyword>
<dbReference type="PANTHER" id="PTHR43547:SF2">
    <property type="entry name" value="HYBRID SIGNAL TRANSDUCTION HISTIDINE KINASE C"/>
    <property type="match status" value="1"/>
</dbReference>
<comment type="caution">
    <text evidence="14">The sequence shown here is derived from an EMBL/GenBank/DDBJ whole genome shotgun (WGS) entry which is preliminary data.</text>
</comment>
<dbReference type="RefSeq" id="WP_213944444.1">
    <property type="nucleotide sequence ID" value="NZ_JAHBGI010000008.1"/>
</dbReference>
<comment type="catalytic activity">
    <reaction evidence="1">
        <text>ATP + protein L-histidine = ADP + protein N-phospho-L-histidine.</text>
        <dbReference type="EC" id="2.7.13.3"/>
    </reaction>
</comment>
<dbReference type="Pfam" id="PF00512">
    <property type="entry name" value="HisKA"/>
    <property type="match status" value="1"/>
</dbReference>
<dbReference type="EMBL" id="JAHCMY010000002">
    <property type="protein sequence ID" value="MBS9523557.1"/>
    <property type="molecule type" value="Genomic_DNA"/>
</dbReference>
<keyword evidence="5" id="KW-0597">Phosphoprotein</keyword>
<dbReference type="PRINTS" id="PR00344">
    <property type="entry name" value="BCTRLSENSOR"/>
</dbReference>
<evidence type="ECO:0000256" key="4">
    <source>
        <dbReference type="ARBA" id="ARBA00022475"/>
    </source>
</evidence>
<dbReference type="EC" id="2.7.13.3" evidence="3"/>
<dbReference type="CDD" id="cd00082">
    <property type="entry name" value="HisKA"/>
    <property type="match status" value="1"/>
</dbReference>
<organism evidence="14 15">
    <name type="scientific">Litoribacter ruber</name>
    <dbReference type="NCBI Taxonomy" id="702568"/>
    <lineage>
        <taxon>Bacteria</taxon>
        <taxon>Pseudomonadati</taxon>
        <taxon>Bacteroidota</taxon>
        <taxon>Cytophagia</taxon>
        <taxon>Cytophagales</taxon>
        <taxon>Cyclobacteriaceae</taxon>
        <taxon>Litoribacter</taxon>
    </lineage>
</organism>
<evidence type="ECO:0000256" key="12">
    <source>
        <dbReference type="SAM" id="Phobius"/>
    </source>
</evidence>
<keyword evidence="10" id="KW-0902">Two-component regulatory system</keyword>
<dbReference type="SMART" id="SM00388">
    <property type="entry name" value="HisKA"/>
    <property type="match status" value="1"/>
</dbReference>
<evidence type="ECO:0000256" key="1">
    <source>
        <dbReference type="ARBA" id="ARBA00000085"/>
    </source>
</evidence>
<dbReference type="CDD" id="cd00075">
    <property type="entry name" value="HATPase"/>
    <property type="match status" value="1"/>
</dbReference>
<dbReference type="GO" id="GO:0005886">
    <property type="term" value="C:plasma membrane"/>
    <property type="evidence" value="ECO:0007669"/>
    <property type="project" value="UniProtKB-SubCell"/>
</dbReference>
<keyword evidence="15" id="KW-1185">Reference proteome</keyword>
<dbReference type="InterPro" id="IPR036097">
    <property type="entry name" value="HisK_dim/P_sf"/>
</dbReference>
<dbReference type="InterPro" id="IPR003594">
    <property type="entry name" value="HATPase_dom"/>
</dbReference>
<evidence type="ECO:0000256" key="2">
    <source>
        <dbReference type="ARBA" id="ARBA00004236"/>
    </source>
</evidence>
<dbReference type="InterPro" id="IPR005467">
    <property type="entry name" value="His_kinase_dom"/>
</dbReference>
<evidence type="ECO:0000256" key="10">
    <source>
        <dbReference type="ARBA" id="ARBA00023012"/>
    </source>
</evidence>
<dbReference type="GO" id="GO:0000155">
    <property type="term" value="F:phosphorelay sensor kinase activity"/>
    <property type="evidence" value="ECO:0007669"/>
    <property type="project" value="InterPro"/>
</dbReference>
<dbReference type="PANTHER" id="PTHR43547">
    <property type="entry name" value="TWO-COMPONENT HISTIDINE KINASE"/>
    <property type="match status" value="1"/>
</dbReference>
<proteinExistence type="predicted"/>
<keyword evidence="7" id="KW-0547">Nucleotide-binding</keyword>
<keyword evidence="9" id="KW-0067">ATP-binding</keyword>
<evidence type="ECO:0000313" key="15">
    <source>
        <dbReference type="Proteomes" id="UP001319104"/>
    </source>
</evidence>
<protein>
    <recommendedName>
        <fullName evidence="3">histidine kinase</fullName>
        <ecNumber evidence="3">2.7.13.3</ecNumber>
    </recommendedName>
</protein>
<dbReference type="SUPFAM" id="SSF47384">
    <property type="entry name" value="Homodimeric domain of signal transducing histidine kinase"/>
    <property type="match status" value="1"/>
</dbReference>
<dbReference type="SUPFAM" id="SSF55874">
    <property type="entry name" value="ATPase domain of HSP90 chaperone/DNA topoisomerase II/histidine kinase"/>
    <property type="match status" value="1"/>
</dbReference>